<organism evidence="1 2">
    <name type="scientific">Thalassobacterium sedimentorum</name>
    <dbReference type="NCBI Taxonomy" id="3041258"/>
    <lineage>
        <taxon>Bacteria</taxon>
        <taxon>Pseudomonadati</taxon>
        <taxon>Verrucomicrobiota</taxon>
        <taxon>Opitutia</taxon>
        <taxon>Puniceicoccales</taxon>
        <taxon>Coraliomargaritaceae</taxon>
        <taxon>Thalassobacterium</taxon>
    </lineage>
</organism>
<protein>
    <recommendedName>
        <fullName evidence="3">Transcriptional regulator</fullName>
    </recommendedName>
</protein>
<dbReference type="Gene3D" id="3.30.420.40">
    <property type="match status" value="2"/>
</dbReference>
<dbReference type="EMBL" id="JARXIC010000006">
    <property type="protein sequence ID" value="MDQ8193785.1"/>
    <property type="molecule type" value="Genomic_DNA"/>
</dbReference>
<keyword evidence="2" id="KW-1185">Reference proteome</keyword>
<name>A0ABU1AG73_9BACT</name>
<proteinExistence type="predicted"/>
<gene>
    <name evidence="1" type="ORF">QEH59_05085</name>
</gene>
<dbReference type="Proteomes" id="UP001243717">
    <property type="component" value="Unassembled WGS sequence"/>
</dbReference>
<sequence length="463" mass="50731">MIKITPRCKPPLDPEFLPAVLWNHAYLKAALAAPDCRKIRIAIDRPEGTTWVYDTTLLPASADNQNDTLKYCERIVKFLLWAWGGSQVRISNAPDVVEQLRTIYSAQGARAFDYDFMGKTCFDQEFAIENGDDSDLQQVLPPATGGVGSLQGNRIGFDLGGSDRKCAAMIDGKVVFSEEIKWSPYFESDPAYHRAGIQDSLTRAAAHLPSVDAIGGSAAGIYINNVPRVGSLYRGISSKDFHESIRPLFYELKAEWNDIPFELANDGDVTAMAGAMAINDSAVLGISMGTSLAAGYINPQGSVTGWINELAFVPVDYREGVAKDEWSGDDGCGVQYFSQQAVARLLPRSGITVSGDLGLPEQLEVVQTKMIEGDERALAIYQSIGTYFGYTIAQFAEFYEFRHLLFLGRVSSGPGGDIIMQEARRVLDLEFPELSQSIQFQTPDEKTKRHGQAIAAATLPKIN</sequence>
<evidence type="ECO:0000313" key="2">
    <source>
        <dbReference type="Proteomes" id="UP001243717"/>
    </source>
</evidence>
<evidence type="ECO:0008006" key="3">
    <source>
        <dbReference type="Google" id="ProtNLM"/>
    </source>
</evidence>
<dbReference type="InterPro" id="IPR043129">
    <property type="entry name" value="ATPase_NBD"/>
</dbReference>
<dbReference type="RefSeq" id="WP_308984272.1">
    <property type="nucleotide sequence ID" value="NZ_JARXIC010000006.1"/>
</dbReference>
<comment type="caution">
    <text evidence="1">The sequence shown here is derived from an EMBL/GenBank/DDBJ whole genome shotgun (WGS) entry which is preliminary data.</text>
</comment>
<dbReference type="SUPFAM" id="SSF53067">
    <property type="entry name" value="Actin-like ATPase domain"/>
    <property type="match status" value="1"/>
</dbReference>
<evidence type="ECO:0000313" key="1">
    <source>
        <dbReference type="EMBL" id="MDQ8193785.1"/>
    </source>
</evidence>
<accession>A0ABU1AG73</accession>
<reference evidence="1 2" key="1">
    <citation type="submission" date="2023-04" db="EMBL/GenBank/DDBJ databases">
        <title>A novel bacteria isolated from coastal sediment.</title>
        <authorList>
            <person name="Liu X.-J."/>
            <person name="Du Z.-J."/>
        </authorList>
    </citation>
    <scope>NUCLEOTIDE SEQUENCE [LARGE SCALE GENOMIC DNA]</scope>
    <source>
        <strain evidence="1 2">SDUM461004</strain>
    </source>
</reference>